<dbReference type="Proteomes" id="UP001054889">
    <property type="component" value="Unassembled WGS sequence"/>
</dbReference>
<gene>
    <name evidence="5" type="primary">gb21082</name>
    <name evidence="5" type="ORF">PR202_gb21082</name>
</gene>
<protein>
    <recommendedName>
        <fullName evidence="4">Gnk2-homologous domain-containing protein</fullName>
    </recommendedName>
</protein>
<dbReference type="PROSITE" id="PS51473">
    <property type="entry name" value="GNK2"/>
    <property type="match status" value="1"/>
</dbReference>
<feature type="domain" description="Gnk2-homologous" evidence="4">
    <location>
        <begin position="25"/>
        <end position="156"/>
    </location>
</feature>
<name>A0AAV5FCF9_ELECO</name>
<evidence type="ECO:0000256" key="2">
    <source>
        <dbReference type="ARBA" id="ARBA00022737"/>
    </source>
</evidence>
<feature type="chain" id="PRO_5043730570" description="Gnk2-homologous domain-containing protein" evidence="3">
    <location>
        <begin position="23"/>
        <end position="254"/>
    </location>
</feature>
<dbReference type="PANTHER" id="PTHR32099">
    <property type="entry name" value="CYSTEINE-RICH REPEAT SECRETORY PROTEIN"/>
    <property type="match status" value="1"/>
</dbReference>
<dbReference type="EMBL" id="BQKI01000084">
    <property type="protein sequence ID" value="GJN32568.1"/>
    <property type="molecule type" value="Genomic_DNA"/>
</dbReference>
<evidence type="ECO:0000313" key="5">
    <source>
        <dbReference type="EMBL" id="GJN32568.1"/>
    </source>
</evidence>
<proteinExistence type="predicted"/>
<dbReference type="Gene3D" id="3.30.430.20">
    <property type="entry name" value="Gnk2 domain, C-X8-C-X2-C motif"/>
    <property type="match status" value="1"/>
</dbReference>
<accession>A0AAV5FCF9</accession>
<dbReference type="PANTHER" id="PTHR32099:SF9">
    <property type="entry name" value="OS07G0538300 PROTEIN"/>
    <property type="match status" value="1"/>
</dbReference>
<keyword evidence="6" id="KW-1185">Reference proteome</keyword>
<reference evidence="5" key="2">
    <citation type="submission" date="2021-12" db="EMBL/GenBank/DDBJ databases">
        <title>Resequencing data analysis of finger millet.</title>
        <authorList>
            <person name="Hatakeyama M."/>
            <person name="Aluri S."/>
            <person name="Balachadran M.T."/>
            <person name="Sivarajan S.R."/>
            <person name="Poveda L."/>
            <person name="Shimizu-Inatsugi R."/>
            <person name="Schlapbach R."/>
            <person name="Sreeman S.M."/>
            <person name="Shimizu K.K."/>
        </authorList>
    </citation>
    <scope>NUCLEOTIDE SEQUENCE</scope>
</reference>
<comment type="caution">
    <text evidence="5">The sequence shown here is derived from an EMBL/GenBank/DDBJ whole genome shotgun (WGS) entry which is preliminary data.</text>
</comment>
<feature type="signal peptide" evidence="3">
    <location>
        <begin position="1"/>
        <end position="22"/>
    </location>
</feature>
<dbReference type="InterPro" id="IPR038408">
    <property type="entry name" value="GNK2_sf"/>
</dbReference>
<evidence type="ECO:0000259" key="4">
    <source>
        <dbReference type="PROSITE" id="PS51473"/>
    </source>
</evidence>
<keyword evidence="2" id="KW-0677">Repeat</keyword>
<sequence>MNSSLLSLGLLLLVSVSPHAAARPVFPESECIGDVTYAADSTYEANLRRLASVLPAAVSASRNSYYTYRAAGFWPNRVQASSLCRRGDDDDSSVYISGIICENGACYGTSDHEGRYTSCAACIAGAFRELESACPYYKEAFFSNRNCTLQLSEVQMFDGIHGSLIHVHHTGGGGGGGIDGGEFATEDGMTSWHRLHGSRTWRSGFGRPSPGGLVQIHEEAPTMQPTAGSSGYGLVPVAALAAHRGAEGESPIHA</sequence>
<evidence type="ECO:0000256" key="1">
    <source>
        <dbReference type="ARBA" id="ARBA00022729"/>
    </source>
</evidence>
<evidence type="ECO:0000256" key="3">
    <source>
        <dbReference type="SAM" id="SignalP"/>
    </source>
</evidence>
<dbReference type="InterPro" id="IPR002902">
    <property type="entry name" value="GNK2"/>
</dbReference>
<organism evidence="5 6">
    <name type="scientific">Eleusine coracana subsp. coracana</name>
    <dbReference type="NCBI Taxonomy" id="191504"/>
    <lineage>
        <taxon>Eukaryota</taxon>
        <taxon>Viridiplantae</taxon>
        <taxon>Streptophyta</taxon>
        <taxon>Embryophyta</taxon>
        <taxon>Tracheophyta</taxon>
        <taxon>Spermatophyta</taxon>
        <taxon>Magnoliopsida</taxon>
        <taxon>Liliopsida</taxon>
        <taxon>Poales</taxon>
        <taxon>Poaceae</taxon>
        <taxon>PACMAD clade</taxon>
        <taxon>Chloridoideae</taxon>
        <taxon>Cynodonteae</taxon>
        <taxon>Eleusininae</taxon>
        <taxon>Eleusine</taxon>
    </lineage>
</organism>
<dbReference type="CDD" id="cd23509">
    <property type="entry name" value="Gnk2-like"/>
    <property type="match status" value="1"/>
</dbReference>
<keyword evidence="1 3" id="KW-0732">Signal</keyword>
<reference evidence="5" key="1">
    <citation type="journal article" date="2018" name="DNA Res.">
        <title>Multiple hybrid de novo genome assembly of finger millet, an orphan allotetraploid crop.</title>
        <authorList>
            <person name="Hatakeyama M."/>
            <person name="Aluri S."/>
            <person name="Balachadran M.T."/>
            <person name="Sivarajan S.R."/>
            <person name="Patrignani A."/>
            <person name="Gruter S."/>
            <person name="Poveda L."/>
            <person name="Shimizu-Inatsugi R."/>
            <person name="Baeten J."/>
            <person name="Francoijs K.J."/>
            <person name="Nataraja K.N."/>
            <person name="Reddy Y.A.N."/>
            <person name="Phadnis S."/>
            <person name="Ravikumar R.L."/>
            <person name="Schlapbach R."/>
            <person name="Sreeman S.M."/>
            <person name="Shimizu K.K."/>
        </authorList>
    </citation>
    <scope>NUCLEOTIDE SEQUENCE</scope>
</reference>
<dbReference type="AlphaFoldDB" id="A0AAV5FCF9"/>
<evidence type="ECO:0000313" key="6">
    <source>
        <dbReference type="Proteomes" id="UP001054889"/>
    </source>
</evidence>